<comment type="catalytic activity">
    <reaction evidence="10 11">
        <text>nicotinate beta-D-ribonucleotide + ATP + H(+) = deamido-NAD(+) + diphosphate</text>
        <dbReference type="Rhea" id="RHEA:22860"/>
        <dbReference type="ChEBI" id="CHEBI:15378"/>
        <dbReference type="ChEBI" id="CHEBI:30616"/>
        <dbReference type="ChEBI" id="CHEBI:33019"/>
        <dbReference type="ChEBI" id="CHEBI:57502"/>
        <dbReference type="ChEBI" id="CHEBI:58437"/>
        <dbReference type="EC" id="2.7.7.18"/>
    </reaction>
</comment>
<evidence type="ECO:0000256" key="11">
    <source>
        <dbReference type="HAMAP-Rule" id="MF_00244"/>
    </source>
</evidence>
<dbReference type="InterPro" id="IPR014729">
    <property type="entry name" value="Rossmann-like_a/b/a_fold"/>
</dbReference>
<dbReference type="NCBIfam" id="NF000843">
    <property type="entry name" value="PRK00071.2-2"/>
    <property type="match status" value="1"/>
</dbReference>
<dbReference type="NCBIfam" id="TIGR00482">
    <property type="entry name" value="nicotinate (nicotinamide) nucleotide adenylyltransferase"/>
    <property type="match status" value="1"/>
</dbReference>
<evidence type="ECO:0000256" key="5">
    <source>
        <dbReference type="ARBA" id="ARBA00022679"/>
    </source>
</evidence>
<dbReference type="EMBL" id="QGLF01000002">
    <property type="protein sequence ID" value="PWR22403.1"/>
    <property type="molecule type" value="Genomic_DNA"/>
</dbReference>
<evidence type="ECO:0000256" key="3">
    <source>
        <dbReference type="ARBA" id="ARBA00009014"/>
    </source>
</evidence>
<dbReference type="GO" id="GO:0005524">
    <property type="term" value="F:ATP binding"/>
    <property type="evidence" value="ECO:0007669"/>
    <property type="project" value="UniProtKB-KW"/>
</dbReference>
<keyword evidence="14" id="KW-1185">Reference proteome</keyword>
<keyword evidence="8 11" id="KW-0067">ATP-binding</keyword>
<dbReference type="UniPathway" id="UPA00253">
    <property type="reaction ID" value="UER00332"/>
</dbReference>
<evidence type="ECO:0000313" key="13">
    <source>
        <dbReference type="EMBL" id="PWR22403.1"/>
    </source>
</evidence>
<sequence>MTVGLFGGSFNPAHDGHLDLSLAALRALGLDQVWWLVSPQNPLKSANDMAPQAARLASARAVIAGHPRLLATTLESTLGTVYTAETLRTLKRRFPRLSFVWLMGADNLATIHRWRHWRHIFHDVPVAVFDRPTYALAALGGPAAHRFADVRLNGPALRHLKTAQPPAWGFVPMKLNPTSATAIRAARRPAASDPGP</sequence>
<dbReference type="EC" id="2.7.7.18" evidence="11"/>
<dbReference type="CDD" id="cd02165">
    <property type="entry name" value="NMNAT"/>
    <property type="match status" value="1"/>
</dbReference>
<reference evidence="14" key="1">
    <citation type="submission" date="2018-05" db="EMBL/GenBank/DDBJ databases">
        <title>Zavarzinia sp. HR-AS.</title>
        <authorList>
            <person name="Lee Y."/>
            <person name="Jeon C.O."/>
        </authorList>
    </citation>
    <scope>NUCLEOTIDE SEQUENCE [LARGE SCALE GENOMIC DNA]</scope>
    <source>
        <strain evidence="14">DSM 1231</strain>
    </source>
</reference>
<evidence type="ECO:0000256" key="9">
    <source>
        <dbReference type="ARBA" id="ARBA00023027"/>
    </source>
</evidence>
<dbReference type="InterPro" id="IPR004821">
    <property type="entry name" value="Cyt_trans-like"/>
</dbReference>
<dbReference type="SUPFAM" id="SSF52374">
    <property type="entry name" value="Nucleotidylyl transferase"/>
    <property type="match status" value="1"/>
</dbReference>
<name>A0A317EAS6_9PROT</name>
<dbReference type="Gene3D" id="3.40.50.620">
    <property type="entry name" value="HUPs"/>
    <property type="match status" value="1"/>
</dbReference>
<evidence type="ECO:0000259" key="12">
    <source>
        <dbReference type="Pfam" id="PF01467"/>
    </source>
</evidence>
<evidence type="ECO:0000256" key="10">
    <source>
        <dbReference type="ARBA" id="ARBA00048721"/>
    </source>
</evidence>
<dbReference type="HAMAP" id="MF_00244">
    <property type="entry name" value="NaMN_adenylyltr"/>
    <property type="match status" value="1"/>
</dbReference>
<comment type="pathway">
    <text evidence="2 11">Cofactor biosynthesis; NAD(+) biosynthesis; deamido-NAD(+) from nicotinate D-ribonucleotide: step 1/1.</text>
</comment>
<keyword evidence="7 11" id="KW-0547">Nucleotide-binding</keyword>
<dbReference type="AlphaFoldDB" id="A0A317EAS6"/>
<evidence type="ECO:0000256" key="7">
    <source>
        <dbReference type="ARBA" id="ARBA00022741"/>
    </source>
</evidence>
<protein>
    <recommendedName>
        <fullName evidence="11">Probable nicotinate-nucleotide adenylyltransferase</fullName>
        <ecNumber evidence="11">2.7.7.18</ecNumber>
    </recommendedName>
    <alternativeName>
        <fullName evidence="11">Deamido-NAD(+) diphosphorylase</fullName>
    </alternativeName>
    <alternativeName>
        <fullName evidence="11">Deamido-NAD(+) pyrophosphorylase</fullName>
    </alternativeName>
    <alternativeName>
        <fullName evidence="11">Nicotinate mononucleotide adenylyltransferase</fullName>
        <shortName evidence="11">NaMN adenylyltransferase</shortName>
    </alternativeName>
</protein>
<keyword evidence="9 11" id="KW-0520">NAD</keyword>
<evidence type="ECO:0000256" key="2">
    <source>
        <dbReference type="ARBA" id="ARBA00005019"/>
    </source>
</evidence>
<organism evidence="13 14">
    <name type="scientific">Zavarzinia compransoris</name>
    <dbReference type="NCBI Taxonomy" id="1264899"/>
    <lineage>
        <taxon>Bacteria</taxon>
        <taxon>Pseudomonadati</taxon>
        <taxon>Pseudomonadota</taxon>
        <taxon>Alphaproteobacteria</taxon>
        <taxon>Rhodospirillales</taxon>
        <taxon>Zavarziniaceae</taxon>
        <taxon>Zavarzinia</taxon>
    </lineage>
</organism>
<dbReference type="GO" id="GO:0009435">
    <property type="term" value="P:NAD+ biosynthetic process"/>
    <property type="evidence" value="ECO:0007669"/>
    <property type="project" value="UniProtKB-UniRule"/>
</dbReference>
<keyword evidence="6 11" id="KW-0548">Nucleotidyltransferase</keyword>
<accession>A0A317EAS6</accession>
<evidence type="ECO:0000256" key="8">
    <source>
        <dbReference type="ARBA" id="ARBA00022840"/>
    </source>
</evidence>
<gene>
    <name evidence="11" type="primary">nadD</name>
    <name evidence="13" type="ORF">DKG75_06840</name>
</gene>
<comment type="similarity">
    <text evidence="3 11">Belongs to the NadD family.</text>
</comment>
<comment type="function">
    <text evidence="1 11">Catalyzes the reversible adenylation of nicotinate mononucleotide (NaMN) to nicotinic acid adenine dinucleotide (NaAD).</text>
</comment>
<keyword evidence="4 11" id="KW-0662">Pyridine nucleotide biosynthesis</keyword>
<feature type="domain" description="Cytidyltransferase-like" evidence="12">
    <location>
        <begin position="5"/>
        <end position="185"/>
    </location>
</feature>
<proteinExistence type="inferred from homology"/>
<evidence type="ECO:0000313" key="14">
    <source>
        <dbReference type="Proteomes" id="UP000246077"/>
    </source>
</evidence>
<comment type="caution">
    <text evidence="13">The sequence shown here is derived from an EMBL/GenBank/DDBJ whole genome shotgun (WGS) entry which is preliminary data.</text>
</comment>
<evidence type="ECO:0000256" key="6">
    <source>
        <dbReference type="ARBA" id="ARBA00022695"/>
    </source>
</evidence>
<keyword evidence="5 11" id="KW-0808">Transferase</keyword>
<evidence type="ECO:0000256" key="4">
    <source>
        <dbReference type="ARBA" id="ARBA00022642"/>
    </source>
</evidence>
<dbReference type="GO" id="GO:0004515">
    <property type="term" value="F:nicotinate-nucleotide adenylyltransferase activity"/>
    <property type="evidence" value="ECO:0007669"/>
    <property type="project" value="UniProtKB-UniRule"/>
</dbReference>
<dbReference type="PANTHER" id="PTHR39321">
    <property type="entry name" value="NICOTINATE-NUCLEOTIDE ADENYLYLTRANSFERASE-RELATED"/>
    <property type="match status" value="1"/>
</dbReference>
<dbReference type="OrthoDB" id="5295945at2"/>
<dbReference type="Pfam" id="PF01467">
    <property type="entry name" value="CTP_transf_like"/>
    <property type="match status" value="1"/>
</dbReference>
<dbReference type="PANTHER" id="PTHR39321:SF3">
    <property type="entry name" value="PHOSPHOPANTETHEINE ADENYLYLTRANSFERASE"/>
    <property type="match status" value="1"/>
</dbReference>
<evidence type="ECO:0000256" key="1">
    <source>
        <dbReference type="ARBA" id="ARBA00002324"/>
    </source>
</evidence>
<dbReference type="InterPro" id="IPR005248">
    <property type="entry name" value="NadD/NMNAT"/>
</dbReference>
<dbReference type="Proteomes" id="UP000246077">
    <property type="component" value="Unassembled WGS sequence"/>
</dbReference>